<evidence type="ECO:0000313" key="1">
    <source>
        <dbReference type="EMBL" id="CAL1590568.1"/>
    </source>
</evidence>
<dbReference type="Proteomes" id="UP001497482">
    <property type="component" value="Chromosome 19"/>
</dbReference>
<proteinExistence type="predicted"/>
<gene>
    <name evidence="1" type="ORF">KC01_LOCUS20062</name>
</gene>
<reference evidence="1 2" key="1">
    <citation type="submission" date="2024-04" db="EMBL/GenBank/DDBJ databases">
        <authorList>
            <person name="Waldvogel A.-M."/>
            <person name="Schoenle A."/>
        </authorList>
    </citation>
    <scope>NUCLEOTIDE SEQUENCE [LARGE SCALE GENOMIC DNA]</scope>
</reference>
<accession>A0AAV2KP92</accession>
<dbReference type="EMBL" id="OZ035841">
    <property type="protein sequence ID" value="CAL1590568.1"/>
    <property type="molecule type" value="Genomic_DNA"/>
</dbReference>
<evidence type="ECO:0000313" key="2">
    <source>
        <dbReference type="Proteomes" id="UP001497482"/>
    </source>
</evidence>
<keyword evidence="2" id="KW-1185">Reference proteome</keyword>
<protein>
    <submittedName>
        <fullName evidence="1">Uncharacterized protein</fullName>
    </submittedName>
</protein>
<name>A0AAV2KP92_KNICA</name>
<sequence>MLGRKQIRLAKMAEERQESSQGEVEGVNCLAYDEAIIAQQDRIQQEIANSNPLVSERQDLSVLLREYSEDTVYQDKIKLGIG</sequence>
<dbReference type="InterPro" id="IPR042468">
    <property type="entry name" value="Peptidase_C65_otubain_sub1"/>
</dbReference>
<organism evidence="1 2">
    <name type="scientific">Knipowitschia caucasica</name>
    <name type="common">Caucasian dwarf goby</name>
    <name type="synonym">Pomatoschistus caucasicus</name>
    <dbReference type="NCBI Taxonomy" id="637954"/>
    <lineage>
        <taxon>Eukaryota</taxon>
        <taxon>Metazoa</taxon>
        <taxon>Chordata</taxon>
        <taxon>Craniata</taxon>
        <taxon>Vertebrata</taxon>
        <taxon>Euteleostomi</taxon>
        <taxon>Actinopterygii</taxon>
        <taxon>Neopterygii</taxon>
        <taxon>Teleostei</taxon>
        <taxon>Neoteleostei</taxon>
        <taxon>Acanthomorphata</taxon>
        <taxon>Gobiaria</taxon>
        <taxon>Gobiiformes</taxon>
        <taxon>Gobioidei</taxon>
        <taxon>Gobiidae</taxon>
        <taxon>Gobiinae</taxon>
        <taxon>Knipowitschia</taxon>
    </lineage>
</organism>
<dbReference type="Gene3D" id="3.30.200.60">
    <property type="entry name" value="Peptidase C65 Otubain, subdomain 1"/>
    <property type="match status" value="1"/>
</dbReference>
<dbReference type="AlphaFoldDB" id="A0AAV2KP92"/>